<protein>
    <submittedName>
        <fullName evidence="1">Uncharacterized protein</fullName>
    </submittedName>
</protein>
<proteinExistence type="predicted"/>
<evidence type="ECO:0000313" key="2">
    <source>
        <dbReference type="Proteomes" id="UP000784294"/>
    </source>
</evidence>
<organism evidence="1 2">
    <name type="scientific">Protopolystoma xenopodis</name>
    <dbReference type="NCBI Taxonomy" id="117903"/>
    <lineage>
        <taxon>Eukaryota</taxon>
        <taxon>Metazoa</taxon>
        <taxon>Spiralia</taxon>
        <taxon>Lophotrochozoa</taxon>
        <taxon>Platyhelminthes</taxon>
        <taxon>Monogenea</taxon>
        <taxon>Polyopisthocotylea</taxon>
        <taxon>Polystomatidea</taxon>
        <taxon>Polystomatidae</taxon>
        <taxon>Protopolystoma</taxon>
    </lineage>
</organism>
<dbReference type="EMBL" id="CAAALY010251513">
    <property type="protein sequence ID" value="VEL36148.1"/>
    <property type="molecule type" value="Genomic_DNA"/>
</dbReference>
<evidence type="ECO:0000313" key="1">
    <source>
        <dbReference type="EMBL" id="VEL36148.1"/>
    </source>
</evidence>
<dbReference type="Proteomes" id="UP000784294">
    <property type="component" value="Unassembled WGS sequence"/>
</dbReference>
<reference evidence="1" key="1">
    <citation type="submission" date="2018-11" db="EMBL/GenBank/DDBJ databases">
        <authorList>
            <consortium name="Pathogen Informatics"/>
        </authorList>
    </citation>
    <scope>NUCLEOTIDE SEQUENCE</scope>
</reference>
<gene>
    <name evidence="1" type="ORF">PXEA_LOCUS29588</name>
</gene>
<comment type="caution">
    <text evidence="1">The sequence shown here is derived from an EMBL/GenBank/DDBJ whole genome shotgun (WGS) entry which is preliminary data.</text>
</comment>
<name>A0A3S5CTQ7_9PLAT</name>
<keyword evidence="2" id="KW-1185">Reference proteome</keyword>
<dbReference type="AlphaFoldDB" id="A0A3S5CTQ7"/>
<feature type="non-terminal residue" evidence="1">
    <location>
        <position position="1"/>
    </location>
</feature>
<sequence length="131" mass="14360">MRSSILYPSPQSLFGMCLCQHVSHETRLPYTVVCARVHTELLKSANSSNPLLAWLFCRQTELVFEIGLGLSSLILTLSCSSRLSFRPSFLLPFSLSLSLSLTHTHIYSRSRPAAFQLSVSLSPSLASSGLG</sequence>
<accession>A0A3S5CTQ7</accession>